<keyword evidence="8 10" id="KW-0460">Magnesium</keyword>
<accession>A0ABT8R362</accession>
<feature type="binding site" evidence="10">
    <location>
        <begin position="20"/>
        <end position="25"/>
    </location>
    <ligand>
        <name>substrate</name>
    </ligand>
</feature>
<comment type="caution">
    <text evidence="14">The sequence shown here is derived from an EMBL/GenBank/DDBJ whole genome shotgun (WGS) entry which is preliminary data.</text>
</comment>
<feature type="region of interest" description="Interaction with substrate tRNA" evidence="10">
    <location>
        <begin position="43"/>
        <end position="46"/>
    </location>
</feature>
<sequence length="313" mass="35875">MTLPLPQIPDKFVVLVVGPTAVGKTDLCIRLAKEFATEIISADSRQFFQEMTIGTAKPSIEERQGIVHHLIDSHSITQSYHAAAFEKDALAIAEEIFRKKDVVILTGGSGLYIKTFCEGLDEIPDTDPAIREALTTQYQQDGLEPLLTQLDTLDPLYAQQVDRANPQRVIRALEVSLSTGQPYSSFRKQNKIIRPFHLVKIGLTRNREELYNRIDARMDAMLANGLVEEAKHLLPYKEHNALQTVGYTEVFDYLAGTYDYAEMVRLLKRNSRRYAKRQLTWFSKDPQIHWFHPEAYIQIVAYIRSQLEQTKHR</sequence>
<evidence type="ECO:0000256" key="4">
    <source>
        <dbReference type="ARBA" id="ARBA00022679"/>
    </source>
</evidence>
<protein>
    <recommendedName>
        <fullName evidence="10">tRNA dimethylallyltransferase</fullName>
        <ecNumber evidence="10">2.5.1.75</ecNumber>
    </recommendedName>
    <alternativeName>
        <fullName evidence="10">Dimethylallyl diphosphate:tRNA dimethylallyltransferase</fullName>
        <shortName evidence="10">DMAPP:tRNA dimethylallyltransferase</shortName>
        <shortName evidence="10">DMATase</shortName>
    </alternativeName>
    <alternativeName>
        <fullName evidence="10">Isopentenyl-diphosphate:tRNA isopentenyltransferase</fullName>
        <shortName evidence="10">IPP transferase</shortName>
        <shortName evidence="10">IPPT</shortName>
        <shortName evidence="10">IPTase</shortName>
    </alternativeName>
</protein>
<evidence type="ECO:0000256" key="6">
    <source>
        <dbReference type="ARBA" id="ARBA00022741"/>
    </source>
</evidence>
<dbReference type="InterPro" id="IPR039657">
    <property type="entry name" value="Dimethylallyltransferase"/>
</dbReference>
<evidence type="ECO:0000313" key="14">
    <source>
        <dbReference type="EMBL" id="MDO1445633.1"/>
    </source>
</evidence>
<keyword evidence="4 10" id="KW-0808">Transferase</keyword>
<dbReference type="RefSeq" id="WP_302036435.1">
    <property type="nucleotide sequence ID" value="NZ_JAUKPO010000002.1"/>
</dbReference>
<keyword evidence="6 10" id="KW-0547">Nucleotide-binding</keyword>
<evidence type="ECO:0000256" key="12">
    <source>
        <dbReference type="RuleBase" id="RU003784"/>
    </source>
</evidence>
<dbReference type="PANTHER" id="PTHR11088">
    <property type="entry name" value="TRNA DIMETHYLALLYLTRANSFERASE"/>
    <property type="match status" value="1"/>
</dbReference>
<name>A0ABT8R362_9BACT</name>
<evidence type="ECO:0000313" key="15">
    <source>
        <dbReference type="Proteomes" id="UP001168528"/>
    </source>
</evidence>
<dbReference type="Proteomes" id="UP001168528">
    <property type="component" value="Unassembled WGS sequence"/>
</dbReference>
<evidence type="ECO:0000256" key="10">
    <source>
        <dbReference type="HAMAP-Rule" id="MF_00185"/>
    </source>
</evidence>
<comment type="subunit">
    <text evidence="10">Monomer.</text>
</comment>
<evidence type="ECO:0000256" key="8">
    <source>
        <dbReference type="ARBA" id="ARBA00022842"/>
    </source>
</evidence>
<comment type="caution">
    <text evidence="10">Lacks conserved residue(s) required for the propagation of feature annotation.</text>
</comment>
<feature type="site" description="Interaction with substrate tRNA" evidence="10">
    <location>
        <position position="131"/>
    </location>
</feature>
<keyword evidence="7 10" id="KW-0067">ATP-binding</keyword>
<proteinExistence type="inferred from homology"/>
<dbReference type="NCBIfam" id="TIGR00174">
    <property type="entry name" value="miaA"/>
    <property type="match status" value="1"/>
</dbReference>
<evidence type="ECO:0000256" key="9">
    <source>
        <dbReference type="ARBA" id="ARBA00049563"/>
    </source>
</evidence>
<dbReference type="InterPro" id="IPR027417">
    <property type="entry name" value="P-loop_NTPase"/>
</dbReference>
<comment type="catalytic activity">
    <reaction evidence="9 10 11">
        <text>adenosine(37) in tRNA + dimethylallyl diphosphate = N(6)-dimethylallyladenosine(37) in tRNA + diphosphate</text>
        <dbReference type="Rhea" id="RHEA:26482"/>
        <dbReference type="Rhea" id="RHEA-COMP:10162"/>
        <dbReference type="Rhea" id="RHEA-COMP:10375"/>
        <dbReference type="ChEBI" id="CHEBI:33019"/>
        <dbReference type="ChEBI" id="CHEBI:57623"/>
        <dbReference type="ChEBI" id="CHEBI:74411"/>
        <dbReference type="ChEBI" id="CHEBI:74415"/>
        <dbReference type="EC" id="2.5.1.75"/>
    </reaction>
</comment>
<feature type="binding site" evidence="10">
    <location>
        <begin position="18"/>
        <end position="25"/>
    </location>
    <ligand>
        <name>ATP</name>
        <dbReference type="ChEBI" id="CHEBI:30616"/>
    </ligand>
</feature>
<keyword evidence="15" id="KW-1185">Reference proteome</keyword>
<evidence type="ECO:0000256" key="7">
    <source>
        <dbReference type="ARBA" id="ARBA00022840"/>
    </source>
</evidence>
<dbReference type="EC" id="2.5.1.75" evidence="10"/>
<dbReference type="GO" id="GO:0052381">
    <property type="term" value="F:tRNA dimethylallyltransferase activity"/>
    <property type="evidence" value="ECO:0007669"/>
    <property type="project" value="UniProtKB-EC"/>
</dbReference>
<dbReference type="PANTHER" id="PTHR11088:SF60">
    <property type="entry name" value="TRNA DIMETHYLALLYLTRANSFERASE"/>
    <property type="match status" value="1"/>
</dbReference>
<evidence type="ECO:0000256" key="13">
    <source>
        <dbReference type="RuleBase" id="RU003785"/>
    </source>
</evidence>
<reference evidence="14" key="1">
    <citation type="submission" date="2023-07" db="EMBL/GenBank/DDBJ databases">
        <title>The genome sequence of Rhodocytophaga aerolata KACC 12507.</title>
        <authorList>
            <person name="Zhang X."/>
        </authorList>
    </citation>
    <scope>NUCLEOTIDE SEQUENCE</scope>
    <source>
        <strain evidence="14">KACC 12507</strain>
    </source>
</reference>
<evidence type="ECO:0000256" key="11">
    <source>
        <dbReference type="RuleBase" id="RU003783"/>
    </source>
</evidence>
<dbReference type="HAMAP" id="MF_00185">
    <property type="entry name" value="IPP_trans"/>
    <property type="match status" value="1"/>
</dbReference>
<evidence type="ECO:0000256" key="1">
    <source>
        <dbReference type="ARBA" id="ARBA00001946"/>
    </source>
</evidence>
<evidence type="ECO:0000256" key="3">
    <source>
        <dbReference type="ARBA" id="ARBA00005842"/>
    </source>
</evidence>
<evidence type="ECO:0000256" key="5">
    <source>
        <dbReference type="ARBA" id="ARBA00022694"/>
    </source>
</evidence>
<comment type="function">
    <text evidence="2 10 12">Catalyzes the transfer of a dimethylallyl group onto the adenine at position 37 in tRNAs that read codons beginning with uridine, leading to the formation of N6-(dimethylallyl)adenosine (i(6)A).</text>
</comment>
<dbReference type="Pfam" id="PF01715">
    <property type="entry name" value="IPPT"/>
    <property type="match status" value="1"/>
</dbReference>
<feature type="site" description="Interaction with substrate tRNA" evidence="10">
    <location>
        <position position="109"/>
    </location>
</feature>
<dbReference type="Gene3D" id="1.10.20.140">
    <property type="match status" value="1"/>
</dbReference>
<evidence type="ECO:0000256" key="2">
    <source>
        <dbReference type="ARBA" id="ARBA00003213"/>
    </source>
</evidence>
<dbReference type="SUPFAM" id="SSF52540">
    <property type="entry name" value="P-loop containing nucleoside triphosphate hydrolases"/>
    <property type="match status" value="2"/>
</dbReference>
<feature type="region of interest" description="Interaction with substrate tRNA" evidence="10">
    <location>
        <begin position="167"/>
        <end position="171"/>
    </location>
</feature>
<organism evidence="14 15">
    <name type="scientific">Rhodocytophaga aerolata</name>
    <dbReference type="NCBI Taxonomy" id="455078"/>
    <lineage>
        <taxon>Bacteria</taxon>
        <taxon>Pseudomonadati</taxon>
        <taxon>Bacteroidota</taxon>
        <taxon>Cytophagia</taxon>
        <taxon>Cytophagales</taxon>
        <taxon>Rhodocytophagaceae</taxon>
        <taxon>Rhodocytophaga</taxon>
    </lineage>
</organism>
<dbReference type="Gene3D" id="3.40.50.300">
    <property type="entry name" value="P-loop containing nucleotide triphosphate hydrolases"/>
    <property type="match status" value="1"/>
</dbReference>
<dbReference type="InterPro" id="IPR018022">
    <property type="entry name" value="IPT"/>
</dbReference>
<dbReference type="EMBL" id="JAUKPO010000002">
    <property type="protein sequence ID" value="MDO1445633.1"/>
    <property type="molecule type" value="Genomic_DNA"/>
</dbReference>
<comment type="similarity">
    <text evidence="3 10 13">Belongs to the IPP transferase family.</text>
</comment>
<comment type="cofactor">
    <cofactor evidence="1 10">
        <name>Mg(2+)</name>
        <dbReference type="ChEBI" id="CHEBI:18420"/>
    </cofactor>
</comment>
<gene>
    <name evidence="10 14" type="primary">miaA</name>
    <name evidence="14" type="ORF">Q0590_05200</name>
</gene>
<keyword evidence="5 10" id="KW-0819">tRNA processing</keyword>